<name>A0ABV0VWK1_9TELE</name>
<comment type="caution">
    <text evidence="1">The sequence shown here is derived from an EMBL/GenBank/DDBJ whole genome shotgun (WGS) entry which is preliminary data.</text>
</comment>
<protein>
    <submittedName>
        <fullName evidence="1">Uncharacterized protein</fullName>
    </submittedName>
</protein>
<dbReference type="Proteomes" id="UP001444071">
    <property type="component" value="Unassembled WGS sequence"/>
</dbReference>
<organism evidence="1 2">
    <name type="scientific">Xenotaenia resolanae</name>
    <dbReference type="NCBI Taxonomy" id="208358"/>
    <lineage>
        <taxon>Eukaryota</taxon>
        <taxon>Metazoa</taxon>
        <taxon>Chordata</taxon>
        <taxon>Craniata</taxon>
        <taxon>Vertebrata</taxon>
        <taxon>Euteleostomi</taxon>
        <taxon>Actinopterygii</taxon>
        <taxon>Neopterygii</taxon>
        <taxon>Teleostei</taxon>
        <taxon>Neoteleostei</taxon>
        <taxon>Acanthomorphata</taxon>
        <taxon>Ovalentaria</taxon>
        <taxon>Atherinomorphae</taxon>
        <taxon>Cyprinodontiformes</taxon>
        <taxon>Goodeidae</taxon>
        <taxon>Xenotaenia</taxon>
    </lineage>
</organism>
<reference evidence="1 2" key="1">
    <citation type="submission" date="2021-06" db="EMBL/GenBank/DDBJ databases">
        <authorList>
            <person name="Palmer J.M."/>
        </authorList>
    </citation>
    <scope>NUCLEOTIDE SEQUENCE [LARGE SCALE GENOMIC DNA]</scope>
    <source>
        <strain evidence="1 2">XR_2019</strain>
        <tissue evidence="1">Muscle</tissue>
    </source>
</reference>
<accession>A0ABV0VWK1</accession>
<gene>
    <name evidence="1" type="ORF">XENORESO_005255</name>
</gene>
<keyword evidence="2" id="KW-1185">Reference proteome</keyword>
<evidence type="ECO:0000313" key="2">
    <source>
        <dbReference type="Proteomes" id="UP001444071"/>
    </source>
</evidence>
<evidence type="ECO:0000313" key="1">
    <source>
        <dbReference type="EMBL" id="MEQ2261068.1"/>
    </source>
</evidence>
<sequence length="105" mass="11361">MTPLGSLSFTHIFCLAPANLHSRPFQGKPPSRNIFLHLSLLSLHITMSSTNIIVHGYFCLTSSINLSITTADKKGLRADPGCNPTTNLNSFVTPTAHLTTVLQLS</sequence>
<proteinExistence type="predicted"/>
<dbReference type="EMBL" id="JAHRIM010011953">
    <property type="protein sequence ID" value="MEQ2261068.1"/>
    <property type="molecule type" value="Genomic_DNA"/>
</dbReference>